<dbReference type="CDD" id="cd13127">
    <property type="entry name" value="MATE_tuaB_like"/>
    <property type="match status" value="1"/>
</dbReference>
<dbReference type="Proteomes" id="UP001170954">
    <property type="component" value="Unassembled WGS sequence"/>
</dbReference>
<evidence type="ECO:0000313" key="9">
    <source>
        <dbReference type="Proteomes" id="UP001170954"/>
    </source>
</evidence>
<feature type="transmembrane region" description="Helical" evidence="7">
    <location>
        <begin position="422"/>
        <end position="439"/>
    </location>
</feature>
<evidence type="ECO:0000256" key="6">
    <source>
        <dbReference type="ARBA" id="ARBA00023136"/>
    </source>
</evidence>
<keyword evidence="9" id="KW-1185">Reference proteome</keyword>
<feature type="transmembrane region" description="Helical" evidence="7">
    <location>
        <begin position="84"/>
        <end position="106"/>
    </location>
</feature>
<evidence type="ECO:0000256" key="4">
    <source>
        <dbReference type="ARBA" id="ARBA00022692"/>
    </source>
</evidence>
<feature type="transmembrane region" description="Helical" evidence="7">
    <location>
        <begin position="42"/>
        <end position="63"/>
    </location>
</feature>
<dbReference type="InterPro" id="IPR050833">
    <property type="entry name" value="Poly_Biosynth_Transport"/>
</dbReference>
<feature type="transmembrane region" description="Helical" evidence="7">
    <location>
        <begin position="445"/>
        <end position="464"/>
    </location>
</feature>
<feature type="transmembrane region" description="Helical" evidence="7">
    <location>
        <begin position="382"/>
        <end position="401"/>
    </location>
</feature>
<evidence type="ECO:0000256" key="1">
    <source>
        <dbReference type="ARBA" id="ARBA00004651"/>
    </source>
</evidence>
<dbReference type="Pfam" id="PF13440">
    <property type="entry name" value="Polysacc_synt_3"/>
    <property type="match status" value="1"/>
</dbReference>
<feature type="transmembrane region" description="Helical" evidence="7">
    <location>
        <begin position="118"/>
        <end position="138"/>
    </location>
</feature>
<evidence type="ECO:0000313" key="8">
    <source>
        <dbReference type="EMBL" id="MDM1046662.1"/>
    </source>
</evidence>
<keyword evidence="3" id="KW-1003">Cell membrane</keyword>
<feature type="transmembrane region" description="Helical" evidence="7">
    <location>
        <begin position="170"/>
        <end position="189"/>
    </location>
</feature>
<dbReference type="RefSeq" id="WP_286650028.1">
    <property type="nucleotide sequence ID" value="NZ_JACAGK010000001.1"/>
</dbReference>
<keyword evidence="4 7" id="KW-0812">Transmembrane</keyword>
<feature type="transmembrane region" description="Helical" evidence="7">
    <location>
        <begin position="354"/>
        <end position="376"/>
    </location>
</feature>
<sequence length="483" mass="53415">MASIRRKMASGIFFTAIAKYVGVVMSLVVTAILARLLAPEQFGIIAIATVIIAFLNMVADLGLTSTIIQYKNFRREKLGNLFSWSLYISVALSVTLLLTAPSLSSFYQQPALTEVCRWLALSLFFSGASIVPSALFYREQLFRNLAWRSVTAQAIGGIASIGVAFAQGGIYALLIGPVLSSAVIFVISYSKFPLPFYAIPSTKLLKSIYRYSGYQFLFNMINFFSRNADTLLIGRILGMERLGQYDKAYRLMSLPLQNITQVVSPVMHPILIEVAHDKNFLRKFNEQLSFVLASIGFPLSVYLFFCAHELIMLFFGDQWESAIPPFQALSLSVGTQIVLSSSGAIFQTVGNTRLLFFSGLASAVLNVGAVCVGVLLGKSINTVALGLSLTFSINFVCTYLLMYRVVFRSTAANFFKNLTKPILWSAGLAALFTTYGRLFESDAHYLWALAAKTLIFLLFLLVVIRQLRLVKAFHMLDGGADRR</sequence>
<reference evidence="8" key="2">
    <citation type="journal article" date="2022" name="Sci. Total Environ.">
        <title>Prevalence, transmission, and molecular epidemiology of tet(X)-positive bacteria among humans, animals, and environmental niches in China: An epidemiological, and genomic-based study.</title>
        <authorList>
            <person name="Dong N."/>
            <person name="Zeng Y."/>
            <person name="Cai C."/>
            <person name="Sun C."/>
            <person name="Lu J."/>
            <person name="Liu C."/>
            <person name="Zhou H."/>
            <person name="Sun Q."/>
            <person name="Shu L."/>
            <person name="Wang H."/>
            <person name="Wang Y."/>
            <person name="Wang S."/>
            <person name="Wu C."/>
            <person name="Chan E.W."/>
            <person name="Chen G."/>
            <person name="Shen Z."/>
            <person name="Chen S."/>
            <person name="Zhang R."/>
        </authorList>
    </citation>
    <scope>NUCLEOTIDE SEQUENCE</scope>
    <source>
        <strain evidence="8">R1692</strain>
    </source>
</reference>
<comment type="subcellular location">
    <subcellularLocation>
        <location evidence="1">Cell membrane</location>
        <topology evidence="1">Multi-pass membrane protein</topology>
    </subcellularLocation>
</comment>
<feature type="transmembrane region" description="Helical" evidence="7">
    <location>
        <begin position="288"/>
        <end position="314"/>
    </location>
</feature>
<evidence type="ECO:0000256" key="5">
    <source>
        <dbReference type="ARBA" id="ARBA00022989"/>
    </source>
</evidence>
<dbReference type="PANTHER" id="PTHR30250">
    <property type="entry name" value="PST FAMILY PREDICTED COLANIC ACID TRANSPORTER"/>
    <property type="match status" value="1"/>
</dbReference>
<evidence type="ECO:0000256" key="2">
    <source>
        <dbReference type="ARBA" id="ARBA00007430"/>
    </source>
</evidence>
<name>A0ABT7NHJ2_9SPHI</name>
<feature type="transmembrane region" description="Helical" evidence="7">
    <location>
        <begin position="145"/>
        <end position="164"/>
    </location>
</feature>
<comment type="caution">
    <text evidence="8">The sequence shown here is derived from an EMBL/GenBank/DDBJ whole genome shotgun (WGS) entry which is preliminary data.</text>
</comment>
<keyword evidence="6 7" id="KW-0472">Membrane</keyword>
<evidence type="ECO:0000256" key="3">
    <source>
        <dbReference type="ARBA" id="ARBA00022475"/>
    </source>
</evidence>
<dbReference type="PANTHER" id="PTHR30250:SF10">
    <property type="entry name" value="LIPOPOLYSACCHARIDE BIOSYNTHESIS PROTEIN WZXC"/>
    <property type="match status" value="1"/>
</dbReference>
<accession>A0ABT7NHJ2</accession>
<protein>
    <submittedName>
        <fullName evidence="8">Lipopolysaccharide biosynthesis protein</fullName>
    </submittedName>
</protein>
<evidence type="ECO:0000256" key="7">
    <source>
        <dbReference type="SAM" id="Phobius"/>
    </source>
</evidence>
<dbReference type="EMBL" id="JACAGK010000001">
    <property type="protein sequence ID" value="MDM1046662.1"/>
    <property type="molecule type" value="Genomic_DNA"/>
</dbReference>
<comment type="similarity">
    <text evidence="2">Belongs to the polysaccharide synthase family.</text>
</comment>
<organism evidence="8 9">
    <name type="scientific">Sphingobacterium hotanense</name>
    <dbReference type="NCBI Taxonomy" id="649196"/>
    <lineage>
        <taxon>Bacteria</taxon>
        <taxon>Pseudomonadati</taxon>
        <taxon>Bacteroidota</taxon>
        <taxon>Sphingobacteriia</taxon>
        <taxon>Sphingobacteriales</taxon>
        <taxon>Sphingobacteriaceae</taxon>
        <taxon>Sphingobacterium</taxon>
    </lineage>
</organism>
<feature type="transmembrane region" description="Helical" evidence="7">
    <location>
        <begin position="326"/>
        <end position="347"/>
    </location>
</feature>
<keyword evidence="5 7" id="KW-1133">Transmembrane helix</keyword>
<proteinExistence type="inferred from homology"/>
<reference evidence="8" key="1">
    <citation type="submission" date="2020-06" db="EMBL/GenBank/DDBJ databases">
        <authorList>
            <person name="Dong N."/>
        </authorList>
    </citation>
    <scope>NUCLEOTIDE SEQUENCE</scope>
    <source>
        <strain evidence="8">R1692</strain>
    </source>
</reference>
<feature type="transmembrane region" description="Helical" evidence="7">
    <location>
        <begin position="12"/>
        <end position="36"/>
    </location>
</feature>
<gene>
    <name evidence="8" type="ORF">HX018_00125</name>
</gene>